<evidence type="ECO:0000256" key="1">
    <source>
        <dbReference type="SAM" id="Phobius"/>
    </source>
</evidence>
<dbReference type="Pfam" id="PF00873">
    <property type="entry name" value="ACR_tran"/>
    <property type="match status" value="1"/>
</dbReference>
<feature type="transmembrane region" description="Helical" evidence="1">
    <location>
        <begin position="848"/>
        <end position="870"/>
    </location>
</feature>
<dbReference type="GO" id="GO:0005886">
    <property type="term" value="C:plasma membrane"/>
    <property type="evidence" value="ECO:0007669"/>
    <property type="project" value="TreeGrafter"/>
</dbReference>
<accession>A0A840RTR0</accession>
<proteinExistence type="predicted"/>
<organism evidence="2 3">
    <name type="scientific">Glaciimonas immobilis</name>
    <dbReference type="NCBI Taxonomy" id="728004"/>
    <lineage>
        <taxon>Bacteria</taxon>
        <taxon>Pseudomonadati</taxon>
        <taxon>Pseudomonadota</taxon>
        <taxon>Betaproteobacteria</taxon>
        <taxon>Burkholderiales</taxon>
        <taxon>Oxalobacteraceae</taxon>
        <taxon>Glaciimonas</taxon>
    </lineage>
</organism>
<dbReference type="SUPFAM" id="SSF82714">
    <property type="entry name" value="Multidrug efflux transporter AcrB TolC docking domain, DN and DC subdomains"/>
    <property type="match status" value="2"/>
</dbReference>
<dbReference type="SUPFAM" id="SSF82693">
    <property type="entry name" value="Multidrug efflux transporter AcrB pore domain, PN1, PN2, PC1 and PC2 subdomains"/>
    <property type="match status" value="3"/>
</dbReference>
<feature type="transmembrane region" description="Helical" evidence="1">
    <location>
        <begin position="442"/>
        <end position="462"/>
    </location>
</feature>
<dbReference type="RefSeq" id="WP_168055959.1">
    <property type="nucleotide sequence ID" value="NZ_JAAOZT010000007.1"/>
</dbReference>
<dbReference type="SUPFAM" id="SSF82866">
    <property type="entry name" value="Multidrug efflux transporter AcrB transmembrane domain"/>
    <property type="match status" value="2"/>
</dbReference>
<dbReference type="PRINTS" id="PR00702">
    <property type="entry name" value="ACRIFLAVINRP"/>
</dbReference>
<feature type="transmembrane region" description="Helical" evidence="1">
    <location>
        <begin position="905"/>
        <end position="926"/>
    </location>
</feature>
<dbReference type="InterPro" id="IPR027463">
    <property type="entry name" value="AcrB_DN_DC_subdom"/>
</dbReference>
<feature type="transmembrane region" description="Helical" evidence="1">
    <location>
        <begin position="877"/>
        <end position="899"/>
    </location>
</feature>
<sequence>MIGQWTQNHRRSILFLLAILAVGGMLAAFKLPISLFPTVDFPRVVISLDAGDQPPEQMEMLVTRPVEEAVRRVPGVRTVRSTTARGTAEVSINFDWGLDMASATLQVNAATAQIMSQLPTGTVMQARRMDPTVFPIIAYSLTSKTVTPTQLRDLAEYQLRPLLTGVNGVAQVQTTGGALEEYQVNVDPQKLLARGLSQDDVSRALTSNNVINVVGRLEDHYKLFLVMADSRLQNIEQIRQTIVSSGGNGVVRVADVAEVLHATVPQWIRVTADGKDAVLLSVYQQPGSNSVQIATDIKSKLAQYKLPAGVHLANWYDQSELVTASATSVRDAILIGIALAALVLFIFLRNVKITLIAIIVVPAVLATTVVLLWLLDMSFNIMTLGGMAAAVGLIIDDAIVMIEHIVRRLQAKAAQAHSVEKTVTDAALEFFRPLLGSSASTLVIFIPLAFLSGVTGAFFKALSTTMAAGLFISFLITWLAVPILAAHFLTDKDVSQDHDGRLTLWMHKKYERLMMRFLNRPALILLLLLPLIGIGYLGYQHVGSGFMPAMDEGGFVLDYYSEPGTAVTETDRLVRQVETIIRANPNVLTYSRRTGTGLGGGLGEPNHGDFFVKLKSGTRQPVDLVMDQVRNRVEHEVPGLRVEMAQLMEDLIGDLTAVPQPVEIKIFSADPKNLSGIARTVAARISKINGLVDVKNGINPSGDALRVHVDPVKAMQEGLDPAAVSKMLSDSINGNVATQMLSGVKAVGVRVWLPQSMRNNDKDLGLLTVRSPDGHLVPLQKIATITSLTGQAEISRENLKPMIAVTGRISGRDLGSVIADVKIALAKPGLFPPGAYFELGGLYEQQRIAFQGLMTVFAAASVLVFLLLLFMYESFRLAGIILFTSLASVSAVFVGLSLTGIDLNISAMMGMTMIIGIVTEVAIFYFSEQQELINADPPLEWRNALIQAGKNRMRPIVMTTITAILTLLPLAFALGKGSEMQQPLAIAIISGLIVQLPLVLLVMPVLYSVIGRKS</sequence>
<dbReference type="Gene3D" id="3.30.70.1320">
    <property type="entry name" value="Multidrug efflux transporter AcrB pore domain like"/>
    <property type="match status" value="1"/>
</dbReference>
<feature type="transmembrane region" description="Helical" evidence="1">
    <location>
        <begin position="986"/>
        <end position="1010"/>
    </location>
</feature>
<dbReference type="EMBL" id="JACHHQ010000005">
    <property type="protein sequence ID" value="MBB5200542.1"/>
    <property type="molecule type" value="Genomic_DNA"/>
</dbReference>
<feature type="transmembrane region" description="Helical" evidence="1">
    <location>
        <begin position="355"/>
        <end position="375"/>
    </location>
</feature>
<keyword evidence="1" id="KW-1133">Transmembrane helix</keyword>
<dbReference type="InterPro" id="IPR001036">
    <property type="entry name" value="Acrflvin-R"/>
</dbReference>
<dbReference type="PANTHER" id="PTHR32063">
    <property type="match status" value="1"/>
</dbReference>
<keyword evidence="1" id="KW-0472">Membrane</keyword>
<dbReference type="Gene3D" id="1.20.1640.10">
    <property type="entry name" value="Multidrug efflux transporter AcrB transmembrane domain"/>
    <property type="match status" value="2"/>
</dbReference>
<protein>
    <submittedName>
        <fullName evidence="2">CzcA family heavy metal efflux pump</fullName>
    </submittedName>
</protein>
<dbReference type="Proteomes" id="UP000571084">
    <property type="component" value="Unassembled WGS sequence"/>
</dbReference>
<dbReference type="AlphaFoldDB" id="A0A840RTR0"/>
<feature type="transmembrane region" description="Helical" evidence="1">
    <location>
        <begin position="468"/>
        <end position="489"/>
    </location>
</feature>
<feature type="transmembrane region" description="Helical" evidence="1">
    <location>
        <begin position="332"/>
        <end position="348"/>
    </location>
</feature>
<dbReference type="GO" id="GO:0042910">
    <property type="term" value="F:xenobiotic transmembrane transporter activity"/>
    <property type="evidence" value="ECO:0007669"/>
    <property type="project" value="TreeGrafter"/>
</dbReference>
<evidence type="ECO:0000313" key="2">
    <source>
        <dbReference type="EMBL" id="MBB5200542.1"/>
    </source>
</evidence>
<reference evidence="2 3" key="1">
    <citation type="submission" date="2020-08" db="EMBL/GenBank/DDBJ databases">
        <title>Genomic Encyclopedia of Type Strains, Phase IV (KMG-IV): sequencing the most valuable type-strain genomes for metagenomic binning, comparative biology and taxonomic classification.</title>
        <authorList>
            <person name="Goeker M."/>
        </authorList>
    </citation>
    <scope>NUCLEOTIDE SEQUENCE [LARGE SCALE GENOMIC DNA]</scope>
    <source>
        <strain evidence="2 3">DSM 23240</strain>
    </source>
</reference>
<feature type="transmembrane region" description="Helical" evidence="1">
    <location>
        <begin position="381"/>
        <end position="402"/>
    </location>
</feature>
<dbReference type="Gene3D" id="3.30.70.1440">
    <property type="entry name" value="Multidrug efflux transporter AcrB pore domain"/>
    <property type="match status" value="1"/>
</dbReference>
<keyword evidence="3" id="KW-1185">Reference proteome</keyword>
<keyword evidence="1" id="KW-0812">Transmembrane</keyword>
<name>A0A840RTR0_9BURK</name>
<feature type="transmembrane region" description="Helical" evidence="1">
    <location>
        <begin position="517"/>
        <end position="539"/>
    </location>
</feature>
<dbReference type="Gene3D" id="3.30.2090.10">
    <property type="entry name" value="Multidrug efflux transporter AcrB TolC docking domain, DN and DC subdomains"/>
    <property type="match status" value="2"/>
</dbReference>
<dbReference type="Gene3D" id="3.30.70.1430">
    <property type="entry name" value="Multidrug efflux transporter AcrB pore domain"/>
    <property type="match status" value="2"/>
</dbReference>
<gene>
    <name evidence="2" type="ORF">HNR39_002384</name>
</gene>
<evidence type="ECO:0000313" key="3">
    <source>
        <dbReference type="Proteomes" id="UP000571084"/>
    </source>
</evidence>
<comment type="caution">
    <text evidence="2">The sequence shown here is derived from an EMBL/GenBank/DDBJ whole genome shotgun (WGS) entry which is preliminary data.</text>
</comment>
<dbReference type="PANTHER" id="PTHR32063:SF0">
    <property type="entry name" value="SWARMING MOTILITY PROTEIN SWRC"/>
    <property type="match status" value="1"/>
</dbReference>
<feature type="transmembrane region" description="Helical" evidence="1">
    <location>
        <begin position="956"/>
        <end position="974"/>
    </location>
</feature>